<dbReference type="RefSeq" id="WP_007472451.1">
    <property type="nucleotide sequence ID" value="NZ_KI391953.1"/>
</dbReference>
<evidence type="ECO:0000256" key="1">
    <source>
        <dbReference type="ARBA" id="ARBA00006484"/>
    </source>
</evidence>
<evidence type="ECO:0000256" key="3">
    <source>
        <dbReference type="RuleBase" id="RU000363"/>
    </source>
</evidence>
<sequence>MLISRALPQLHDQAVVVTGAGNGIGAEVARGLIARGAAVALVDRDEEAVCRLAEELGPRAAAFFGDVTVDESIRAAASAAAARFGRIDAVVANAGVVGRPASVAALRPGDFERVVEVNLFGVYRTVAAMLPHLAGGGYILAVSSIAAVIPGPTISAYVASKAGVEAFSRALRIELRQTGIRVGIAYFGLVETGLARDLTQSGLGAVLATFPKALATPIPVRRASDAIVLGVERRSRRVCAPWWVPALLDLRPLAIAADRVLERHPAITAMTAAERRQLVEQAPANDSGAGRKEVGR</sequence>
<dbReference type="STRING" id="679197.HMPREF9336_03437"/>
<keyword evidence="2" id="KW-0560">Oxidoreductase</keyword>
<dbReference type="AlphaFoldDB" id="E5XVB5"/>
<keyword evidence="6" id="KW-1185">Reference proteome</keyword>
<dbReference type="SUPFAM" id="SSF51735">
    <property type="entry name" value="NAD(P)-binding Rossmann-fold domains"/>
    <property type="match status" value="1"/>
</dbReference>
<accession>E5XVB5</accession>
<protein>
    <recommendedName>
        <fullName evidence="4">Ketoreductase domain-containing protein</fullName>
    </recommendedName>
</protein>
<dbReference type="eggNOG" id="COG4221">
    <property type="taxonomic scope" value="Bacteria"/>
</dbReference>
<dbReference type="GO" id="GO:0016020">
    <property type="term" value="C:membrane"/>
    <property type="evidence" value="ECO:0007669"/>
    <property type="project" value="TreeGrafter"/>
</dbReference>
<dbReference type="PRINTS" id="PR00081">
    <property type="entry name" value="GDHRDH"/>
</dbReference>
<dbReference type="PRINTS" id="PR00080">
    <property type="entry name" value="SDRFAMILY"/>
</dbReference>
<dbReference type="InterPro" id="IPR057326">
    <property type="entry name" value="KR_dom"/>
</dbReference>
<dbReference type="PANTHER" id="PTHR44196">
    <property type="entry name" value="DEHYDROGENASE/REDUCTASE SDR FAMILY MEMBER 7B"/>
    <property type="match status" value="1"/>
</dbReference>
<dbReference type="CDD" id="cd05233">
    <property type="entry name" value="SDR_c"/>
    <property type="match status" value="1"/>
</dbReference>
<evidence type="ECO:0000313" key="6">
    <source>
        <dbReference type="Proteomes" id="UP000004816"/>
    </source>
</evidence>
<gene>
    <name evidence="5" type="ORF">HMPREF9336_03437</name>
</gene>
<dbReference type="EMBL" id="ACZI02000001">
    <property type="protein sequence ID" value="EFV11728.1"/>
    <property type="molecule type" value="Genomic_DNA"/>
</dbReference>
<dbReference type="InterPro" id="IPR020904">
    <property type="entry name" value="Sc_DH/Rdtase_CS"/>
</dbReference>
<comment type="caution">
    <text evidence="5">The sequence shown here is derived from an EMBL/GenBank/DDBJ whole genome shotgun (WGS) entry which is preliminary data.</text>
</comment>
<reference evidence="5 6" key="1">
    <citation type="journal article" date="2011" name="Stand. Genomic Sci.">
        <title>High quality draft genome sequence of Segniliparus rugosus CDC 945(T)= (ATCC BAA-974(T)).</title>
        <authorList>
            <person name="Earl A.M."/>
            <person name="Desjardins C.A."/>
            <person name="Fitzgerald M.G."/>
            <person name="Arachchi H.M."/>
            <person name="Zeng Q."/>
            <person name="Mehta T."/>
            <person name="Griggs A."/>
            <person name="Birren B.W."/>
            <person name="Toney N.C."/>
            <person name="Carr J."/>
            <person name="Posey J."/>
            <person name="Butler W.R."/>
        </authorList>
    </citation>
    <scope>NUCLEOTIDE SEQUENCE [LARGE SCALE GENOMIC DNA]</scope>
    <source>
        <strain evidence="6">ATCC BAA-974 / DSM 45345 / CCUG 50838 / CIP 108380 / JCM 13579 / CDC 945</strain>
    </source>
</reference>
<dbReference type="Pfam" id="PF00106">
    <property type="entry name" value="adh_short"/>
    <property type="match status" value="1"/>
</dbReference>
<dbReference type="InterPro" id="IPR036291">
    <property type="entry name" value="NAD(P)-bd_dom_sf"/>
</dbReference>
<dbReference type="HOGENOM" id="CLU_010194_2_1_11"/>
<feature type="domain" description="Ketoreductase" evidence="4">
    <location>
        <begin position="13"/>
        <end position="193"/>
    </location>
</feature>
<evidence type="ECO:0000259" key="4">
    <source>
        <dbReference type="SMART" id="SM00822"/>
    </source>
</evidence>
<dbReference type="InterPro" id="IPR002347">
    <property type="entry name" value="SDR_fam"/>
</dbReference>
<evidence type="ECO:0000313" key="5">
    <source>
        <dbReference type="EMBL" id="EFV11728.1"/>
    </source>
</evidence>
<name>E5XVB5_SEGRC</name>
<proteinExistence type="inferred from homology"/>
<dbReference type="OrthoDB" id="3743899at2"/>
<evidence type="ECO:0000256" key="2">
    <source>
        <dbReference type="ARBA" id="ARBA00023002"/>
    </source>
</evidence>
<dbReference type="PANTHER" id="PTHR44196:SF1">
    <property type="entry name" value="DEHYDROGENASE_REDUCTASE SDR FAMILY MEMBER 7B"/>
    <property type="match status" value="1"/>
</dbReference>
<dbReference type="PROSITE" id="PS00061">
    <property type="entry name" value="ADH_SHORT"/>
    <property type="match status" value="1"/>
</dbReference>
<dbReference type="GO" id="GO:0016491">
    <property type="term" value="F:oxidoreductase activity"/>
    <property type="evidence" value="ECO:0007669"/>
    <property type="project" value="UniProtKB-KW"/>
</dbReference>
<dbReference type="Gene3D" id="3.40.50.720">
    <property type="entry name" value="NAD(P)-binding Rossmann-like Domain"/>
    <property type="match status" value="1"/>
</dbReference>
<organism evidence="5 6">
    <name type="scientific">Segniliparus rugosus (strain ATCC BAA-974 / DSM 45345 / CCUG 50838 / CIP 108380 / JCM 13579 / CDC 945)</name>
    <dbReference type="NCBI Taxonomy" id="679197"/>
    <lineage>
        <taxon>Bacteria</taxon>
        <taxon>Bacillati</taxon>
        <taxon>Actinomycetota</taxon>
        <taxon>Actinomycetes</taxon>
        <taxon>Mycobacteriales</taxon>
        <taxon>Segniliparaceae</taxon>
        <taxon>Segniliparus</taxon>
    </lineage>
</organism>
<dbReference type="SMART" id="SM00822">
    <property type="entry name" value="PKS_KR"/>
    <property type="match status" value="1"/>
</dbReference>
<dbReference type="Proteomes" id="UP000004816">
    <property type="component" value="Unassembled WGS sequence"/>
</dbReference>
<comment type="similarity">
    <text evidence="1 3">Belongs to the short-chain dehydrogenases/reductases (SDR) family.</text>
</comment>